<evidence type="ECO:0000313" key="3">
    <source>
        <dbReference type="EMBL" id="AYQ75607.1"/>
    </source>
</evidence>
<accession>A0A3G3K6B7</accession>
<evidence type="ECO:0000313" key="4">
    <source>
        <dbReference type="Proteomes" id="UP000269097"/>
    </source>
</evidence>
<dbReference type="Gene3D" id="2.120.10.10">
    <property type="match status" value="1"/>
</dbReference>
<reference evidence="3 4" key="1">
    <citation type="submission" date="2018-10" db="EMBL/GenBank/DDBJ databases">
        <title>Genome Sequence of Cohnella sp.</title>
        <authorList>
            <person name="Srinivasan S."/>
            <person name="Kim M.K."/>
        </authorList>
    </citation>
    <scope>NUCLEOTIDE SEQUENCE [LARGE SCALE GENOMIC DNA]</scope>
    <source>
        <strain evidence="3 4">18JY8-7</strain>
    </source>
</reference>
<protein>
    <submittedName>
        <fullName evidence="3">Exo-alpha-sialidase</fullName>
    </submittedName>
</protein>
<proteinExistence type="predicted"/>
<gene>
    <name evidence="3" type="ORF">EAV92_11160</name>
</gene>
<dbReference type="PANTHER" id="PTHR38792:SF3">
    <property type="entry name" value="BNR_ASP-BOX REPEAT DOMAIN PROTEIN (AFU_ORTHOLOGUE AFUA_7G06430)-RELATED"/>
    <property type="match status" value="1"/>
</dbReference>
<organism evidence="3 4">
    <name type="scientific">Cohnella candidum</name>
    <dbReference type="NCBI Taxonomy" id="2674991"/>
    <lineage>
        <taxon>Bacteria</taxon>
        <taxon>Bacillati</taxon>
        <taxon>Bacillota</taxon>
        <taxon>Bacilli</taxon>
        <taxon>Bacillales</taxon>
        <taxon>Paenibacillaceae</taxon>
        <taxon>Cohnella</taxon>
    </lineage>
</organism>
<dbReference type="EMBL" id="CP033433">
    <property type="protein sequence ID" value="AYQ75607.1"/>
    <property type="molecule type" value="Genomic_DNA"/>
</dbReference>
<dbReference type="Proteomes" id="UP000269097">
    <property type="component" value="Chromosome"/>
</dbReference>
<dbReference type="InterPro" id="IPR011040">
    <property type="entry name" value="Sialidase"/>
</dbReference>
<feature type="domain" description="Sialidase" evidence="2">
    <location>
        <begin position="88"/>
        <end position="328"/>
    </location>
</feature>
<evidence type="ECO:0000256" key="1">
    <source>
        <dbReference type="SAM" id="SignalP"/>
    </source>
</evidence>
<dbReference type="SUPFAM" id="SSF50939">
    <property type="entry name" value="Sialidases"/>
    <property type="match status" value="1"/>
</dbReference>
<name>A0A3G3K6B7_9BACL</name>
<dbReference type="CDD" id="cd15482">
    <property type="entry name" value="Sialidase_non-viral"/>
    <property type="match status" value="1"/>
</dbReference>
<dbReference type="PANTHER" id="PTHR38792">
    <property type="entry name" value="BNR/ASP-BOX REPEAT DOMAIN PROTEIN (AFU_ORTHOLOGUE AFUA_7G06430)-RELATED"/>
    <property type="match status" value="1"/>
</dbReference>
<keyword evidence="4" id="KW-1185">Reference proteome</keyword>
<keyword evidence="1" id="KW-0732">Signal</keyword>
<dbReference type="KEGG" id="coh:EAV92_11160"/>
<dbReference type="InterPro" id="IPR036278">
    <property type="entry name" value="Sialidase_sf"/>
</dbReference>
<feature type="signal peptide" evidence="1">
    <location>
        <begin position="1"/>
        <end position="20"/>
    </location>
</feature>
<dbReference type="AlphaFoldDB" id="A0A3G3K6B7"/>
<dbReference type="Pfam" id="PF13088">
    <property type="entry name" value="BNR_2"/>
    <property type="match status" value="1"/>
</dbReference>
<evidence type="ECO:0000259" key="2">
    <source>
        <dbReference type="Pfam" id="PF13088"/>
    </source>
</evidence>
<feature type="chain" id="PRO_5038707841" evidence="1">
    <location>
        <begin position="21"/>
        <end position="383"/>
    </location>
</feature>
<sequence length="383" mass="42621">MARNRSIFAFLLLVTILALPACTKSDQEVLPYDVIVHEEKMFEDAGMDARGIFPGQFGAEYGRMLQIGKKRLLAVYTIYDNNGYTNDDHGGTKLQLSESRDDGKTWNAISTVADPGRDLDNGQLIELPNGDLLMACRSVRWQESYRLYVYKSTDKGVTWSRLSTIDENNGEPGSLGYPDKGVYEPHMGFLKDGRLAVFYANEKHVTEEPSYSQIISEKISEDNGATWGKEIFAAWDPDNPGARPGMPVWTQMNNGRYILTFEVCGTDNCNIHYKVSEDAVDWNSGVGTLIPDQLGGPFITSMTDGTLVVVSNSSHLSVSKDYGQTWQTASKDPWPTSLWTSVYTFGKNKIGVMNSVERSGGGHDIRIYFMELPTSFTDDSSIN</sequence>